<evidence type="ECO:0000259" key="2">
    <source>
        <dbReference type="Pfam" id="PF12090"/>
    </source>
</evidence>
<comment type="caution">
    <text evidence="3">The sequence shown here is derived from an EMBL/GenBank/DDBJ whole genome shotgun (WGS) entry which is preliminary data.</text>
</comment>
<dbReference type="GO" id="GO:0006357">
    <property type="term" value="P:regulation of transcription by RNA polymerase II"/>
    <property type="evidence" value="ECO:0007669"/>
    <property type="project" value="TreeGrafter"/>
</dbReference>
<dbReference type="PANTHER" id="PTHR13526">
    <property type="entry name" value="TRANSCRIPTION FACTOR SPT20 HOMOLOG"/>
    <property type="match status" value="1"/>
</dbReference>
<dbReference type="PANTHER" id="PTHR13526:SF8">
    <property type="entry name" value="TRANSCRIPTION FACTOR SPT20 HOMOLOG"/>
    <property type="match status" value="1"/>
</dbReference>
<dbReference type="GO" id="GO:0000124">
    <property type="term" value="C:SAGA complex"/>
    <property type="evidence" value="ECO:0007669"/>
    <property type="project" value="InterPro"/>
</dbReference>
<name>A0AAW0X9J9_CHEQU</name>
<organism evidence="3 4">
    <name type="scientific">Cherax quadricarinatus</name>
    <name type="common">Australian red claw crayfish</name>
    <dbReference type="NCBI Taxonomy" id="27406"/>
    <lineage>
        <taxon>Eukaryota</taxon>
        <taxon>Metazoa</taxon>
        <taxon>Ecdysozoa</taxon>
        <taxon>Arthropoda</taxon>
        <taxon>Crustacea</taxon>
        <taxon>Multicrustacea</taxon>
        <taxon>Malacostraca</taxon>
        <taxon>Eumalacostraca</taxon>
        <taxon>Eucarida</taxon>
        <taxon>Decapoda</taxon>
        <taxon>Pleocyemata</taxon>
        <taxon>Astacidea</taxon>
        <taxon>Parastacoidea</taxon>
        <taxon>Parastacidae</taxon>
        <taxon>Cherax</taxon>
    </lineage>
</organism>
<feature type="domain" description="Spt20-like SEP" evidence="2">
    <location>
        <begin position="73"/>
        <end position="218"/>
    </location>
</feature>
<proteinExistence type="inferred from homology"/>
<comment type="similarity">
    <text evidence="1">Belongs to the SPT20 family.</text>
</comment>
<dbReference type="InterPro" id="IPR021950">
    <property type="entry name" value="Spt20"/>
</dbReference>
<keyword evidence="4" id="KW-1185">Reference proteome</keyword>
<dbReference type="AlphaFoldDB" id="A0AAW0X9J9"/>
<dbReference type="EMBL" id="JARKIK010000044">
    <property type="protein sequence ID" value="KAK8736411.1"/>
    <property type="molecule type" value="Genomic_DNA"/>
</dbReference>
<sequence length="343" mass="39112">MDVMESLINKADYLIEQSHEALVQGGCGAIQGQPLFRKLAAIYAEEAIKTPRLKSISLTHKLLEKLVKRENLNCLVVNLYRGNEGYSLAIKISSGLETETVRLSYEEDMFLTYIDNEKLPPMLLDLLDESNIDIFQSGCVIAEVRDYRRTLDSSYETRYLLLQPTSQSVAADIASMTRDHDWTTEERLHLEAEIVKQTAPPLNLSPSPMVAIINNKLHQRKYKFSTVPIKRAARRFSQIAQNRQKAFEESAAPKCLRLHNFLSSKKDKRPNIKSLTKPLIPMSLDDGPELSVPDIIDVPKVARIYERPNYTTDNSLVFIEELVLETERGQGRIYHTKETEGIY</sequence>
<dbReference type="GO" id="GO:0003712">
    <property type="term" value="F:transcription coregulator activity"/>
    <property type="evidence" value="ECO:0007669"/>
    <property type="project" value="InterPro"/>
</dbReference>
<dbReference type="Proteomes" id="UP001445076">
    <property type="component" value="Unassembled WGS sequence"/>
</dbReference>
<reference evidence="3 4" key="1">
    <citation type="journal article" date="2024" name="BMC Genomics">
        <title>Genome assembly of redclaw crayfish (Cherax quadricarinatus) provides insights into its immune adaptation and hypoxia tolerance.</title>
        <authorList>
            <person name="Liu Z."/>
            <person name="Zheng J."/>
            <person name="Li H."/>
            <person name="Fang K."/>
            <person name="Wang S."/>
            <person name="He J."/>
            <person name="Zhou D."/>
            <person name="Weng S."/>
            <person name="Chi M."/>
            <person name="Gu Z."/>
            <person name="He J."/>
            <person name="Li F."/>
            <person name="Wang M."/>
        </authorList>
    </citation>
    <scope>NUCLEOTIDE SEQUENCE [LARGE SCALE GENOMIC DNA]</scope>
    <source>
        <strain evidence="3">ZL_2023a</strain>
    </source>
</reference>
<evidence type="ECO:0000313" key="4">
    <source>
        <dbReference type="Proteomes" id="UP001445076"/>
    </source>
</evidence>
<evidence type="ECO:0000313" key="3">
    <source>
        <dbReference type="EMBL" id="KAK8736411.1"/>
    </source>
</evidence>
<evidence type="ECO:0000256" key="1">
    <source>
        <dbReference type="ARBA" id="ARBA00009112"/>
    </source>
</evidence>
<dbReference type="Pfam" id="PF12090">
    <property type="entry name" value="Spt20_SEP"/>
    <property type="match status" value="1"/>
</dbReference>
<protein>
    <recommendedName>
        <fullName evidence="2">Spt20-like SEP domain-containing protein</fullName>
    </recommendedName>
</protein>
<dbReference type="InterPro" id="IPR046468">
    <property type="entry name" value="Spt20-like_SEP"/>
</dbReference>
<accession>A0AAW0X9J9</accession>
<gene>
    <name evidence="3" type="ORF">OTU49_004987</name>
</gene>